<organism evidence="2 3">
    <name type="scientific">Aspergillus mulundensis</name>
    <dbReference type="NCBI Taxonomy" id="1810919"/>
    <lineage>
        <taxon>Eukaryota</taxon>
        <taxon>Fungi</taxon>
        <taxon>Dikarya</taxon>
        <taxon>Ascomycota</taxon>
        <taxon>Pezizomycotina</taxon>
        <taxon>Eurotiomycetes</taxon>
        <taxon>Eurotiomycetidae</taxon>
        <taxon>Eurotiales</taxon>
        <taxon>Aspergillaceae</taxon>
        <taxon>Aspergillus</taxon>
        <taxon>Aspergillus subgen. Nidulantes</taxon>
    </lineage>
</organism>
<dbReference type="RefSeq" id="XP_026607977.1">
    <property type="nucleotide sequence ID" value="XM_026742132.1"/>
</dbReference>
<feature type="compositionally biased region" description="Low complexity" evidence="1">
    <location>
        <begin position="52"/>
        <end position="71"/>
    </location>
</feature>
<dbReference type="GeneID" id="38110486"/>
<evidence type="ECO:0000313" key="2">
    <source>
        <dbReference type="EMBL" id="RDW92794.1"/>
    </source>
</evidence>
<dbReference type="OrthoDB" id="4504900at2759"/>
<gene>
    <name evidence="2" type="ORF">DSM5745_00116</name>
</gene>
<keyword evidence="3" id="KW-1185">Reference proteome</keyword>
<feature type="compositionally biased region" description="Basic and acidic residues" evidence="1">
    <location>
        <begin position="78"/>
        <end position="92"/>
    </location>
</feature>
<dbReference type="Proteomes" id="UP000256690">
    <property type="component" value="Unassembled WGS sequence"/>
</dbReference>
<name>A0A3D8T2M1_9EURO</name>
<proteinExistence type="predicted"/>
<sequence>MSSLQGKGTTSSDNQPTTSTRGGASAYPTPANNSGGGAGWGDSGLLKGGLEGVSNRLSSSSGESHSGKLSSVTGEYASLKEQKTAGEQRYQQDVDEAGGVVPSSGDHADASFMTGKPGGHGTLPGWETAKGAVNSLMGNE</sequence>
<dbReference type="AlphaFoldDB" id="A0A3D8T2M1"/>
<feature type="region of interest" description="Disordered" evidence="1">
    <location>
        <begin position="1"/>
        <end position="126"/>
    </location>
</feature>
<accession>A0A3D8T2M1</accession>
<evidence type="ECO:0000256" key="1">
    <source>
        <dbReference type="SAM" id="MobiDB-lite"/>
    </source>
</evidence>
<comment type="caution">
    <text evidence="2">The sequence shown here is derived from an EMBL/GenBank/DDBJ whole genome shotgun (WGS) entry which is preliminary data.</text>
</comment>
<evidence type="ECO:0000313" key="3">
    <source>
        <dbReference type="Proteomes" id="UP000256690"/>
    </source>
</evidence>
<reference evidence="2 3" key="1">
    <citation type="journal article" date="2018" name="IMA Fungus">
        <title>IMA Genome-F 9: Draft genome sequence of Annulohypoxylon stygium, Aspergillus mulundensis, Berkeleyomyces basicola (syn. Thielaviopsis basicola), Ceratocystis smalleyi, two Cercospora beticola strains, Coleophoma cylindrospora, Fusarium fracticaudum, Phialophora cf. hyalina, and Morchella septimelata.</title>
        <authorList>
            <person name="Wingfield B.D."/>
            <person name="Bills G.F."/>
            <person name="Dong Y."/>
            <person name="Huang W."/>
            <person name="Nel W.J."/>
            <person name="Swalarsk-Parry B.S."/>
            <person name="Vaghefi N."/>
            <person name="Wilken P.M."/>
            <person name="An Z."/>
            <person name="de Beer Z.W."/>
            <person name="De Vos L."/>
            <person name="Chen L."/>
            <person name="Duong T.A."/>
            <person name="Gao Y."/>
            <person name="Hammerbacher A."/>
            <person name="Kikkert J.R."/>
            <person name="Li Y."/>
            <person name="Li H."/>
            <person name="Li K."/>
            <person name="Li Q."/>
            <person name="Liu X."/>
            <person name="Ma X."/>
            <person name="Naidoo K."/>
            <person name="Pethybridge S.J."/>
            <person name="Sun J."/>
            <person name="Steenkamp E.T."/>
            <person name="van der Nest M.A."/>
            <person name="van Wyk S."/>
            <person name="Wingfield M.J."/>
            <person name="Xiong C."/>
            <person name="Yue Q."/>
            <person name="Zhang X."/>
        </authorList>
    </citation>
    <scope>NUCLEOTIDE SEQUENCE [LARGE SCALE GENOMIC DNA]</scope>
    <source>
        <strain evidence="2 3">DSM 5745</strain>
    </source>
</reference>
<protein>
    <submittedName>
        <fullName evidence="2">Uncharacterized protein</fullName>
    </submittedName>
</protein>
<dbReference type="STRING" id="1810919.A0A3D8T2M1"/>
<feature type="compositionally biased region" description="Polar residues" evidence="1">
    <location>
        <begin position="1"/>
        <end position="22"/>
    </location>
</feature>
<dbReference type="EMBL" id="PVWQ01000001">
    <property type="protein sequence ID" value="RDW92794.1"/>
    <property type="molecule type" value="Genomic_DNA"/>
</dbReference>
<feature type="compositionally biased region" description="Gly residues" evidence="1">
    <location>
        <begin position="34"/>
        <end position="51"/>
    </location>
</feature>